<dbReference type="SUPFAM" id="SSF52980">
    <property type="entry name" value="Restriction endonuclease-like"/>
    <property type="match status" value="1"/>
</dbReference>
<gene>
    <name evidence="2" type="ORF">MUY34_06875</name>
</gene>
<feature type="domain" description="PD-(D/E)XK endonuclease-like" evidence="1">
    <location>
        <begin position="646"/>
        <end position="916"/>
    </location>
</feature>
<evidence type="ECO:0000313" key="2">
    <source>
        <dbReference type="EMBL" id="MCK8480339.1"/>
    </source>
</evidence>
<sequence length="919" mass="106708">MRTFIDDVILDLIKKNHDLSQLTFVLPSKRAGTFLKYAIPKHVKKTLFSPEIISIEEFVETLSDFQYATNAELLFEFYDVYLKNTPKQHIESFDQFSKWAQLLLQDFNEIDRYLIPPNEVFDYLTAIKEIEHHHWSLDDEPTQYIKNYLQFWNRLKVYYTEFQKQLTTKKKAYQGLVYREAVNAIEQYIALNADKTFVFVGFNALNKAEELIIQELLHQDMAHIYWDIDQHFIDSSFHDAGLFTRYHKSNWKYFEKQNFNWITDYYSENKDIHVIGAPKNISQVKYIGELIGTIYKQKNTLQNTAVVLGDETLLLPLLNSIPNQVGAINITMGLPLKVIPLASLFESLFDIHKSVSSIVYYKNVIEVLSNQYINAVFETETSNEAEHIINHIQQQNKVYLTLEELKSLSSNYKLLIEILFGSWQNQPKLAIQNCIRLITILKTNLDKNKSDNLLPLEYLYRFQQVFNTLETLNASFSHVTTIATLFSIYRELLKSETLDFKGEPLKGLQIMGMLESRVLDFETVIITSVNEGVLPAGKSHNSFIPFDVKLEKKLPTYKEKDAVYTYHFYHLLQRAKTAYILYNTEPDVLNGGEKSRFITQLEVEDIHNIKSYIISAHVPSIEQKLRQIKKTPEIINTLKKVAEKGFSPSSLTNYIRNPIDFYYDKILGIKQYEEVEENVAYNTLGTVIHNTLEDFYKPLEGQFLSIEMIKGMKSKIPATVSHHFKAEFKEGDITRGKNLIIFEIAQRYISNFLNLEIDDLKQGHTIKIIAIETNNKVAIHIDDITTTVSLTGKVDRVDEYDGTLRIIDYKTGRVEPSKVHVTNWEDITTDYDKYSKSFQVLMYAYMMYKSNFISLPVEAGIISFKSLSSGVLKFAKKIPQSNSKDYAITSETLDAFEIELKRLISELYNPDIDFIEKEV</sequence>
<evidence type="ECO:0000313" key="3">
    <source>
        <dbReference type="Proteomes" id="UP001203687"/>
    </source>
</evidence>
<name>A0ABT0H8J5_9FLAO</name>
<dbReference type="InterPro" id="IPR011335">
    <property type="entry name" value="Restrct_endonuc-II-like"/>
</dbReference>
<dbReference type="SUPFAM" id="SSF52540">
    <property type="entry name" value="P-loop containing nucleoside triphosphate hydrolases"/>
    <property type="match status" value="1"/>
</dbReference>
<dbReference type="Proteomes" id="UP001203687">
    <property type="component" value="Unassembled WGS sequence"/>
</dbReference>
<dbReference type="InterPro" id="IPR027417">
    <property type="entry name" value="P-loop_NTPase"/>
</dbReference>
<protein>
    <submittedName>
        <fullName evidence="2">PD-(D/E)XK nuclease family protein</fullName>
    </submittedName>
</protein>
<dbReference type="EMBL" id="JALPQF010000005">
    <property type="protein sequence ID" value="MCK8480339.1"/>
    <property type="molecule type" value="Genomic_DNA"/>
</dbReference>
<keyword evidence="3" id="KW-1185">Reference proteome</keyword>
<reference evidence="2" key="1">
    <citation type="submission" date="2022-04" db="EMBL/GenBank/DDBJ databases">
        <authorList>
            <person name="Ren T."/>
        </authorList>
    </citation>
    <scope>NUCLEOTIDE SEQUENCE</scope>
    <source>
        <strain evidence="2">F63249</strain>
    </source>
</reference>
<evidence type="ECO:0000259" key="1">
    <source>
        <dbReference type="Pfam" id="PF12705"/>
    </source>
</evidence>
<dbReference type="InterPro" id="IPR038726">
    <property type="entry name" value="PDDEXK_AddAB-type"/>
</dbReference>
<dbReference type="Pfam" id="PF12705">
    <property type="entry name" value="PDDEXK_1"/>
    <property type="match status" value="1"/>
</dbReference>
<organism evidence="2 3">
    <name type="scientific">Psychroserpens algicola</name>
    <dbReference type="NCBI Taxonomy" id="1719034"/>
    <lineage>
        <taxon>Bacteria</taxon>
        <taxon>Pseudomonadati</taxon>
        <taxon>Bacteroidota</taxon>
        <taxon>Flavobacteriia</taxon>
        <taxon>Flavobacteriales</taxon>
        <taxon>Flavobacteriaceae</taxon>
        <taxon>Psychroserpens</taxon>
    </lineage>
</organism>
<proteinExistence type="predicted"/>
<comment type="caution">
    <text evidence="2">The sequence shown here is derived from an EMBL/GenBank/DDBJ whole genome shotgun (WGS) entry which is preliminary data.</text>
</comment>
<accession>A0ABT0H8J5</accession>
<dbReference type="InterPro" id="IPR011604">
    <property type="entry name" value="PDDEXK-like_dom_sf"/>
</dbReference>
<dbReference type="Gene3D" id="3.90.320.10">
    <property type="match status" value="1"/>
</dbReference>
<dbReference type="RefSeq" id="WP_248412468.1">
    <property type="nucleotide sequence ID" value="NZ_JALPQF010000005.1"/>
</dbReference>